<reference evidence="5" key="3">
    <citation type="journal article" date="2018" name="Gigascience">
        <title>Genome assembly of the pink ipe (Handroanthus impetiginosus, Bignoniaceae), a highly-valued ecologically keystone neotropical timber forest tree.</title>
        <authorList>
            <person name="Silva-Junior O.B."/>
            <person name="Novaes E."/>
            <person name="Grattapaglia D."/>
            <person name="Collevatti R.G."/>
        </authorList>
    </citation>
    <scope>NUCLEOTIDE SEQUENCE [LARGE SCALE GENOMIC DNA]</scope>
    <source>
        <strain evidence="5">UFG-1</strain>
        <tissue evidence="5">Leaf</tissue>
    </source>
</reference>
<evidence type="ECO:0000313" key="6">
    <source>
        <dbReference type="EMBL" id="PIN13402.1"/>
    </source>
</evidence>
<keyword evidence="3" id="KW-0472">Membrane</keyword>
<protein>
    <submittedName>
        <fullName evidence="5">Calcium-transporting ATPase</fullName>
        <ecNumber evidence="5">3.6.3.8</ecNumber>
    </submittedName>
</protein>
<dbReference type="InterPro" id="IPR023298">
    <property type="entry name" value="ATPase_P-typ_TM_dom_sf"/>
</dbReference>
<evidence type="ECO:0000256" key="3">
    <source>
        <dbReference type="SAM" id="Phobius"/>
    </source>
</evidence>
<keyword evidence="7" id="KW-1185">Reference proteome</keyword>
<dbReference type="InterPro" id="IPR006068">
    <property type="entry name" value="ATPase_P-typ_cation-transptr_C"/>
</dbReference>
<feature type="transmembrane region" description="Helical" evidence="3">
    <location>
        <begin position="133"/>
        <end position="151"/>
    </location>
</feature>
<reference evidence="5" key="1">
    <citation type="submission" date="2017-07" db="EMBL/GenBank/DDBJ databases">
        <authorList>
            <person name="Sun Z.S."/>
            <person name="Albrecht U."/>
            <person name="Echele G."/>
            <person name="Lee C.C."/>
        </authorList>
    </citation>
    <scope>NUCLEOTIDE SEQUENCE</scope>
    <source>
        <strain evidence="5">UFG-1</strain>
        <tissue evidence="5">Leaf</tissue>
    </source>
</reference>
<dbReference type="GO" id="GO:0005388">
    <property type="term" value="F:P-type calcium transporter activity"/>
    <property type="evidence" value="ECO:0007669"/>
    <property type="project" value="TreeGrafter"/>
</dbReference>
<keyword evidence="1" id="KW-0479">Metal-binding</keyword>
<dbReference type="Pfam" id="PF00689">
    <property type="entry name" value="Cation_ATPase_C"/>
    <property type="match status" value="1"/>
</dbReference>
<evidence type="ECO:0000313" key="7">
    <source>
        <dbReference type="Proteomes" id="UP000231279"/>
    </source>
</evidence>
<evidence type="ECO:0000313" key="5">
    <source>
        <dbReference type="EMBL" id="PIN10336.1"/>
    </source>
</evidence>
<feature type="transmembrane region" description="Helical" evidence="3">
    <location>
        <begin position="102"/>
        <end position="121"/>
    </location>
</feature>
<sequence length="176" mass="19780">MAPLALVVEEPILTLMNKPPRGQSDPLITNIMWRNIIAQAAYQVAVVLTLMFKAGSIFGVHSEVIQTLVFTTFVLLQVFNLFNARDLEEKNVLKGILKNKLFLGITGITAILLVVMVEFLNKFARTKRLDWKQWGICIGIAAFSLPVCWLVKLLPVPKRQMLNAHTSLASVDHRIE</sequence>
<dbReference type="GO" id="GO:0016787">
    <property type="term" value="F:hydrolase activity"/>
    <property type="evidence" value="ECO:0007669"/>
    <property type="project" value="UniProtKB-KW"/>
</dbReference>
<dbReference type="EMBL" id="NKXS01002487">
    <property type="protein sequence ID" value="PIN13402.1"/>
    <property type="molecule type" value="Genomic_DNA"/>
</dbReference>
<evidence type="ECO:0000256" key="2">
    <source>
        <dbReference type="ARBA" id="ARBA00022842"/>
    </source>
</evidence>
<feature type="transmembrane region" description="Helical" evidence="3">
    <location>
        <begin position="64"/>
        <end position="82"/>
    </location>
</feature>
<dbReference type="PANTHER" id="PTHR24093:SF434">
    <property type="entry name" value="CALCIUM-TRANSPORTING ATPASE 13, PLASMA MEMBRANE-TYPE-RELATED"/>
    <property type="match status" value="1"/>
</dbReference>
<accession>A0A2G9GYH9</accession>
<dbReference type="GO" id="GO:0005886">
    <property type="term" value="C:plasma membrane"/>
    <property type="evidence" value="ECO:0007669"/>
    <property type="project" value="TreeGrafter"/>
</dbReference>
<dbReference type="EMBL" id="NKXS01003251">
    <property type="protein sequence ID" value="PIN10336.1"/>
    <property type="molecule type" value="Genomic_DNA"/>
</dbReference>
<name>A0A2G9GYH9_9LAMI</name>
<dbReference type="PANTHER" id="PTHR24093">
    <property type="entry name" value="CATION TRANSPORTING ATPASE"/>
    <property type="match status" value="1"/>
</dbReference>
<organism evidence="5 7">
    <name type="scientific">Handroanthus impetiginosus</name>
    <dbReference type="NCBI Taxonomy" id="429701"/>
    <lineage>
        <taxon>Eukaryota</taxon>
        <taxon>Viridiplantae</taxon>
        <taxon>Streptophyta</taxon>
        <taxon>Embryophyta</taxon>
        <taxon>Tracheophyta</taxon>
        <taxon>Spermatophyta</taxon>
        <taxon>Magnoliopsida</taxon>
        <taxon>eudicotyledons</taxon>
        <taxon>Gunneridae</taxon>
        <taxon>Pentapetalae</taxon>
        <taxon>asterids</taxon>
        <taxon>lamiids</taxon>
        <taxon>Lamiales</taxon>
        <taxon>Bignoniaceae</taxon>
        <taxon>Crescentiina</taxon>
        <taxon>Tabebuia alliance</taxon>
        <taxon>Handroanthus</taxon>
    </lineage>
</organism>
<dbReference type="OrthoDB" id="912093at2759"/>
<dbReference type="Proteomes" id="UP000231279">
    <property type="component" value="Unassembled WGS sequence"/>
</dbReference>
<dbReference type="EC" id="3.6.3.8" evidence="5"/>
<feature type="domain" description="Cation-transporting P-type ATPase C-terminal" evidence="4">
    <location>
        <begin position="4"/>
        <end position="154"/>
    </location>
</feature>
<proteinExistence type="predicted"/>
<evidence type="ECO:0000256" key="1">
    <source>
        <dbReference type="ARBA" id="ARBA00022723"/>
    </source>
</evidence>
<dbReference type="GO" id="GO:0046872">
    <property type="term" value="F:metal ion binding"/>
    <property type="evidence" value="ECO:0007669"/>
    <property type="project" value="UniProtKB-KW"/>
</dbReference>
<keyword evidence="3" id="KW-0812">Transmembrane</keyword>
<keyword evidence="5" id="KW-0378">Hydrolase</keyword>
<comment type="caution">
    <text evidence="5">The sequence shown here is derived from an EMBL/GenBank/DDBJ whole genome shotgun (WGS) entry which is preliminary data.</text>
</comment>
<keyword evidence="2" id="KW-0460">Magnesium</keyword>
<evidence type="ECO:0000259" key="4">
    <source>
        <dbReference type="Pfam" id="PF00689"/>
    </source>
</evidence>
<dbReference type="STRING" id="429701.A0A2G9GYH9"/>
<reference evidence="7" key="2">
    <citation type="journal article" date="2018" name="Gigascience">
        <title>Genome assembly of the Pink Ipe (Handroanthus impetiginosus, Bignoniaceae), a highly valued, ecologically keystone Neotropical timber forest tree.</title>
        <authorList>
            <person name="Silva-Junior O.B."/>
            <person name="Grattapaglia D."/>
            <person name="Novaes E."/>
            <person name="Collevatti R.G."/>
        </authorList>
    </citation>
    <scope>NUCLEOTIDE SEQUENCE [LARGE SCALE GENOMIC DNA]</scope>
    <source>
        <strain evidence="7">cv. UFG-1</strain>
    </source>
</reference>
<keyword evidence="3" id="KW-1133">Transmembrane helix</keyword>
<dbReference type="Gene3D" id="1.20.1110.10">
    <property type="entry name" value="Calcium-transporting ATPase, transmembrane domain"/>
    <property type="match status" value="1"/>
</dbReference>
<dbReference type="SUPFAM" id="SSF81665">
    <property type="entry name" value="Calcium ATPase, transmembrane domain M"/>
    <property type="match status" value="1"/>
</dbReference>
<gene>
    <name evidence="6" type="ORF">CDL12_13971</name>
    <name evidence="5" type="ORF">CDL12_17077</name>
</gene>
<dbReference type="AlphaFoldDB" id="A0A2G9GYH9"/>